<evidence type="ECO:0000313" key="1">
    <source>
        <dbReference type="EMBL" id="CAH2312075.1"/>
    </source>
</evidence>
<gene>
    <name evidence="1" type="ORF">PECUL_23A031287</name>
</gene>
<keyword evidence="2" id="KW-1185">Reference proteome</keyword>
<evidence type="ECO:0000313" key="2">
    <source>
        <dbReference type="Proteomes" id="UP001295444"/>
    </source>
</evidence>
<reference evidence="1" key="1">
    <citation type="submission" date="2022-03" db="EMBL/GenBank/DDBJ databases">
        <authorList>
            <person name="Alioto T."/>
            <person name="Alioto T."/>
            <person name="Gomez Garrido J."/>
        </authorList>
    </citation>
    <scope>NUCLEOTIDE SEQUENCE</scope>
</reference>
<name>A0AAD1SXA6_PELCU</name>
<sequence length="66" mass="7397">MWTARVEKQLEATTEMHNAAITQINDLLALVHAADLALEDMGNCTRCYNMHIRGLPVLEAERIFAA</sequence>
<dbReference type="AlphaFoldDB" id="A0AAD1SXA6"/>
<proteinExistence type="predicted"/>
<organism evidence="1 2">
    <name type="scientific">Pelobates cultripes</name>
    <name type="common">Western spadefoot toad</name>
    <dbReference type="NCBI Taxonomy" id="61616"/>
    <lineage>
        <taxon>Eukaryota</taxon>
        <taxon>Metazoa</taxon>
        <taxon>Chordata</taxon>
        <taxon>Craniata</taxon>
        <taxon>Vertebrata</taxon>
        <taxon>Euteleostomi</taxon>
        <taxon>Amphibia</taxon>
        <taxon>Batrachia</taxon>
        <taxon>Anura</taxon>
        <taxon>Pelobatoidea</taxon>
        <taxon>Pelobatidae</taxon>
        <taxon>Pelobates</taxon>
    </lineage>
</organism>
<accession>A0AAD1SXA6</accession>
<dbReference type="EMBL" id="OW240919">
    <property type="protein sequence ID" value="CAH2312075.1"/>
    <property type="molecule type" value="Genomic_DNA"/>
</dbReference>
<dbReference type="Proteomes" id="UP001295444">
    <property type="component" value="Chromosome 08"/>
</dbReference>
<protein>
    <submittedName>
        <fullName evidence="1">Uncharacterized protein</fullName>
    </submittedName>
</protein>